<dbReference type="Pfam" id="PF02720">
    <property type="entry name" value="DUF222"/>
    <property type="match status" value="1"/>
</dbReference>
<dbReference type="Gene3D" id="1.10.30.50">
    <property type="match status" value="1"/>
</dbReference>
<protein>
    <submittedName>
        <fullName evidence="2">DUF222 domain-containing protein</fullName>
    </submittedName>
</protein>
<feature type="domain" description="HNH nuclease" evidence="1">
    <location>
        <begin position="342"/>
        <end position="394"/>
    </location>
</feature>
<evidence type="ECO:0000313" key="3">
    <source>
        <dbReference type="Proteomes" id="UP001596189"/>
    </source>
</evidence>
<sequence length="444" mass="46961">MTSAPGDGVDAASAALADALEAISRFAQIPAWRLADGQLTEAVAGLDALTRRVGAQSVRVVAEASSRGLPAQAGHGRATGWIRQAVPTMSPRDAATLARRADALYPGPGAVDLEPTRAAVLSGSVALDQAEVLTTTLSALQPPTVPAGTIDEDTLDEAQTFLLDQSAAFDASKLTRIAAYLRHRLDPDADERLARDEAARERARTLSIHTLTSGMVHLEGALTPECGAALRTAIDAWSAPQPAADGSPDPRTAAQRRHDGLHRLAASAVATPELLPTTHGSPYRVVVTVPHTTLVAALPDGTRLSSDALRTLTCDSEVVPVLVDDLGNPLDVGDTQYSFPAKQRLAIAVRDQHCTYRGCTAPPAWCDVHHLIPFSQGGRTAVHNGALLCGRHHRHVHATGQTGRVEHGHVTWGTGPPDHQVADANCATQAVEALVRRYLTRMRR</sequence>
<organism evidence="2 3">
    <name type="scientific">Angustibacter luteus</name>
    <dbReference type="NCBI Taxonomy" id="658456"/>
    <lineage>
        <taxon>Bacteria</taxon>
        <taxon>Bacillati</taxon>
        <taxon>Actinomycetota</taxon>
        <taxon>Actinomycetes</taxon>
        <taxon>Kineosporiales</taxon>
        <taxon>Kineosporiaceae</taxon>
    </lineage>
</organism>
<proteinExistence type="predicted"/>
<keyword evidence="3" id="KW-1185">Reference proteome</keyword>
<evidence type="ECO:0000259" key="1">
    <source>
        <dbReference type="SMART" id="SM00507"/>
    </source>
</evidence>
<dbReference type="Proteomes" id="UP001596189">
    <property type="component" value="Unassembled WGS sequence"/>
</dbReference>
<comment type="caution">
    <text evidence="2">The sequence shown here is derived from an EMBL/GenBank/DDBJ whole genome shotgun (WGS) entry which is preliminary data.</text>
</comment>
<evidence type="ECO:0000313" key="2">
    <source>
        <dbReference type="EMBL" id="MFC6006667.1"/>
    </source>
</evidence>
<dbReference type="RefSeq" id="WP_345718145.1">
    <property type="nucleotide sequence ID" value="NZ_BAABFP010000008.1"/>
</dbReference>
<dbReference type="InterPro" id="IPR003870">
    <property type="entry name" value="DUF222"/>
</dbReference>
<dbReference type="CDD" id="cd00085">
    <property type="entry name" value="HNHc"/>
    <property type="match status" value="1"/>
</dbReference>
<dbReference type="InterPro" id="IPR003615">
    <property type="entry name" value="HNH_nuc"/>
</dbReference>
<accession>A0ABW1JCL8</accession>
<name>A0ABW1JCL8_9ACTN</name>
<reference evidence="3" key="1">
    <citation type="journal article" date="2019" name="Int. J. Syst. Evol. Microbiol.">
        <title>The Global Catalogue of Microorganisms (GCM) 10K type strain sequencing project: providing services to taxonomists for standard genome sequencing and annotation.</title>
        <authorList>
            <consortium name="The Broad Institute Genomics Platform"/>
            <consortium name="The Broad Institute Genome Sequencing Center for Infectious Disease"/>
            <person name="Wu L."/>
            <person name="Ma J."/>
        </authorList>
    </citation>
    <scope>NUCLEOTIDE SEQUENCE [LARGE SCALE GENOMIC DNA]</scope>
    <source>
        <strain evidence="3">KACC 14249</strain>
    </source>
</reference>
<gene>
    <name evidence="2" type="ORF">ACFQDO_05935</name>
</gene>
<dbReference type="EMBL" id="JBHSRD010000003">
    <property type="protein sequence ID" value="MFC6006667.1"/>
    <property type="molecule type" value="Genomic_DNA"/>
</dbReference>
<dbReference type="SMART" id="SM00507">
    <property type="entry name" value="HNHc"/>
    <property type="match status" value="1"/>
</dbReference>